<accession>A0ABR2BQM1</accession>
<feature type="compositionally biased region" description="Basic and acidic residues" evidence="1">
    <location>
        <begin position="37"/>
        <end position="53"/>
    </location>
</feature>
<keyword evidence="3" id="KW-1185">Reference proteome</keyword>
<evidence type="ECO:0000313" key="2">
    <source>
        <dbReference type="EMBL" id="KAK8508900.1"/>
    </source>
</evidence>
<dbReference type="Proteomes" id="UP001472677">
    <property type="component" value="Unassembled WGS sequence"/>
</dbReference>
<dbReference type="EMBL" id="JBBPBM010000097">
    <property type="protein sequence ID" value="KAK8508900.1"/>
    <property type="molecule type" value="Genomic_DNA"/>
</dbReference>
<evidence type="ECO:0000313" key="3">
    <source>
        <dbReference type="Proteomes" id="UP001472677"/>
    </source>
</evidence>
<sequence>MGLCRFDENEEVERSDLWGINGGFRGAWRKKKKRRDERRVKERRVDLSKEGNERAMPLRSKKNGTLGVSRHPICIKKKIPTFTFDRLMRNSMALLCSVSVLAGMGMKMRELGVLTIQPWMQKDSASELGFDIPSRASISSVKGDLRKDRIGRRVSRTNKIQVEKGKFAKLDNIGMDIGTCIDVPDRLMLLG</sequence>
<comment type="caution">
    <text evidence="2">The sequence shown here is derived from an EMBL/GenBank/DDBJ whole genome shotgun (WGS) entry which is preliminary data.</text>
</comment>
<protein>
    <submittedName>
        <fullName evidence="2">Uncharacterized protein</fullName>
    </submittedName>
</protein>
<proteinExistence type="predicted"/>
<evidence type="ECO:0000256" key="1">
    <source>
        <dbReference type="SAM" id="MobiDB-lite"/>
    </source>
</evidence>
<gene>
    <name evidence="2" type="ORF">V6N12_035001</name>
</gene>
<organism evidence="2 3">
    <name type="scientific">Hibiscus sabdariffa</name>
    <name type="common">roselle</name>
    <dbReference type="NCBI Taxonomy" id="183260"/>
    <lineage>
        <taxon>Eukaryota</taxon>
        <taxon>Viridiplantae</taxon>
        <taxon>Streptophyta</taxon>
        <taxon>Embryophyta</taxon>
        <taxon>Tracheophyta</taxon>
        <taxon>Spermatophyta</taxon>
        <taxon>Magnoliopsida</taxon>
        <taxon>eudicotyledons</taxon>
        <taxon>Gunneridae</taxon>
        <taxon>Pentapetalae</taxon>
        <taxon>rosids</taxon>
        <taxon>malvids</taxon>
        <taxon>Malvales</taxon>
        <taxon>Malvaceae</taxon>
        <taxon>Malvoideae</taxon>
        <taxon>Hibiscus</taxon>
    </lineage>
</organism>
<feature type="region of interest" description="Disordered" evidence="1">
    <location>
        <begin position="35"/>
        <end position="57"/>
    </location>
</feature>
<reference evidence="2 3" key="1">
    <citation type="journal article" date="2024" name="G3 (Bethesda)">
        <title>Genome assembly of Hibiscus sabdariffa L. provides insights into metabolisms of medicinal natural products.</title>
        <authorList>
            <person name="Kim T."/>
        </authorList>
    </citation>
    <scope>NUCLEOTIDE SEQUENCE [LARGE SCALE GENOMIC DNA]</scope>
    <source>
        <strain evidence="2">TK-2024</strain>
        <tissue evidence="2">Old leaves</tissue>
    </source>
</reference>
<name>A0ABR2BQM1_9ROSI</name>